<protein>
    <submittedName>
        <fullName evidence="2">Helix-hairpin-helix domain-containing protein</fullName>
    </submittedName>
</protein>
<gene>
    <name evidence="2" type="ORF">HXN33_08210</name>
</gene>
<feature type="signal peptide" evidence="1">
    <location>
        <begin position="1"/>
        <end position="19"/>
    </location>
</feature>
<evidence type="ECO:0000313" key="2">
    <source>
        <dbReference type="EMBL" id="MBF1415547.1"/>
    </source>
</evidence>
<accession>A0A930N6J4</accession>
<sequence>MKHLILTCLMALMSLSAVAQKTVEWEKYFDELYASNDENVEEKEEIFDVLSDLSEHPINLNTAQREDLERIPFLTEAQIEELQAYIYQYHGMQTLGELSMIESLDATRRALLPYFVYVAPIADSKSFPSLPTILQKGKHALMFTAHIPFYQREGDRKAYLGYPYAHSFRYTFRYGDYVQAGLVGAQDAGEPFFAHGNNWGYDHYSFYLLLRRLGMLKTLVVGRYKVNFGQGLVINNSFGFGKLAMLSTLGRQAVGIHAHASRSSANYLQGVAATAAIAKHLDLTAFLSYRAIDATLTDNGSIKTILKTGYHRTGSELLRKNSATQFVSGANLMWNYNGFHLGLTGVFSRFNRPLTPDTALYYRRYAPAGNGFGNIGIDYGYQHHRFSIAGETAIDSKGSLATTNNISFQLSPSIALFSVQRYYAYQYQALLARSFADGGSVQNESGILLGTNWTVTRGLLVMAYTDFAYFSHPRYGVHQASQAWDNVLMTTYKHHHWEFLARYRLKIRGKDNADKTGITNETMQRGRLSLGYTSHGWSLCTQLDVALSNYLKRSFGYMATESVTCNALSWLAFTVTAGYFHTDDFASRLYVYERGPLYSFSFPAYYGRGLHGSLFARADLSRRLMLILRTSFTHYSDRDHISSGHQQINSSTMSSLDLQVRWQF</sequence>
<dbReference type="EMBL" id="JABZSQ010000163">
    <property type="protein sequence ID" value="MBF1415547.1"/>
    <property type="molecule type" value="Genomic_DNA"/>
</dbReference>
<dbReference type="SUPFAM" id="SSF47781">
    <property type="entry name" value="RuvA domain 2-like"/>
    <property type="match status" value="1"/>
</dbReference>
<comment type="caution">
    <text evidence="2">The sequence shown here is derived from an EMBL/GenBank/DDBJ whole genome shotgun (WGS) entry which is preliminary data.</text>
</comment>
<evidence type="ECO:0000313" key="3">
    <source>
        <dbReference type="Proteomes" id="UP000757461"/>
    </source>
</evidence>
<keyword evidence="1" id="KW-0732">Signal</keyword>
<evidence type="ECO:0000256" key="1">
    <source>
        <dbReference type="SAM" id="SignalP"/>
    </source>
</evidence>
<feature type="chain" id="PRO_5037894969" evidence="1">
    <location>
        <begin position="20"/>
        <end position="664"/>
    </location>
</feature>
<dbReference type="InterPro" id="IPR010994">
    <property type="entry name" value="RuvA_2-like"/>
</dbReference>
<dbReference type="Proteomes" id="UP000757461">
    <property type="component" value="Unassembled WGS sequence"/>
</dbReference>
<reference evidence="2" key="1">
    <citation type="submission" date="2020-04" db="EMBL/GenBank/DDBJ databases">
        <title>Deep metagenomics examines the oral microbiome during advanced dental caries in children, revealing novel taxa and co-occurrences with host molecules.</title>
        <authorList>
            <person name="Baker J.L."/>
            <person name="Morton J.T."/>
            <person name="Dinis M."/>
            <person name="Alvarez R."/>
            <person name="Tran N.C."/>
            <person name="Knight R."/>
            <person name="Edlund A."/>
        </authorList>
    </citation>
    <scope>NUCLEOTIDE SEQUENCE</scope>
    <source>
        <strain evidence="2">JCVI_25_bin.9</strain>
    </source>
</reference>
<dbReference type="AlphaFoldDB" id="A0A930N6J4"/>
<organism evidence="2 3">
    <name type="scientific">Prevotella histicola</name>
    <dbReference type="NCBI Taxonomy" id="470565"/>
    <lineage>
        <taxon>Bacteria</taxon>
        <taxon>Pseudomonadati</taxon>
        <taxon>Bacteroidota</taxon>
        <taxon>Bacteroidia</taxon>
        <taxon>Bacteroidales</taxon>
        <taxon>Prevotellaceae</taxon>
        <taxon>Prevotella</taxon>
    </lineage>
</organism>
<proteinExistence type="predicted"/>
<name>A0A930N6J4_9BACT</name>